<dbReference type="SUPFAM" id="SSF46785">
    <property type="entry name" value="Winged helix' DNA-binding domain"/>
    <property type="match status" value="1"/>
</dbReference>
<evidence type="ECO:0000313" key="8">
    <source>
        <dbReference type="Proteomes" id="UP001283366"/>
    </source>
</evidence>
<dbReference type="RefSeq" id="WP_087481084.1">
    <property type="nucleotide sequence ID" value="NZ_AP024884.1"/>
</dbReference>
<accession>A0A1Y6IW46</accession>
<proteinExistence type="predicted"/>
<reference evidence="5 8" key="2">
    <citation type="submission" date="2023-11" db="EMBL/GenBank/DDBJ databases">
        <title>Plant-associative lifestyle of Vibrio porteresiae and its evolutionary dynamics.</title>
        <authorList>
            <person name="Rameshkumar N."/>
            <person name="Kirti K."/>
        </authorList>
    </citation>
    <scope>NUCLEOTIDE SEQUENCE [LARGE SCALE GENOMIC DNA]</scope>
    <source>
        <strain evidence="5 8">MSSRF38</strain>
    </source>
</reference>
<sequence>MKNQYRVEKIVEYLTVHNLATVEDLVKVVKVSPATIRRDLVKLDEQGVITRTHGGVSLNRFVASQPTTNEKIMQNPREKNLIAEAAAALVSPGDSVVLDAGTTSMALARHFIDIPLRVITVDLHIALFLSQYKQIEVIVAGGRVDDSSQSTVGEHCRSLLRSINPDIAFVTCNSWSVERGITTPTEEKTILKRDLMANADKKIMIADSSKYGKYSLFKVCDLHEIDMIISDRQLDDEVQSQLALNGIHHILV</sequence>
<keyword evidence="2 5" id="KW-0238">DNA-binding</keyword>
<evidence type="ECO:0000313" key="6">
    <source>
        <dbReference type="EMBL" id="SMS01050.1"/>
    </source>
</evidence>
<dbReference type="Pfam" id="PF00455">
    <property type="entry name" value="DeoRC"/>
    <property type="match status" value="1"/>
</dbReference>
<dbReference type="PROSITE" id="PS51000">
    <property type="entry name" value="HTH_DEOR_2"/>
    <property type="match status" value="1"/>
</dbReference>
<keyword evidence="8" id="KW-1185">Reference proteome</keyword>
<dbReference type="InterPro" id="IPR018356">
    <property type="entry name" value="Tscrpt_reg_HTH_DeoR_CS"/>
</dbReference>
<dbReference type="Gene3D" id="1.10.10.10">
    <property type="entry name" value="Winged helix-like DNA-binding domain superfamily/Winged helix DNA-binding domain"/>
    <property type="match status" value="1"/>
</dbReference>
<dbReference type="SUPFAM" id="SSF100950">
    <property type="entry name" value="NagB/RpiA/CoA transferase-like"/>
    <property type="match status" value="1"/>
</dbReference>
<dbReference type="PANTHER" id="PTHR30363:SF46">
    <property type="entry name" value="LYSR FAMILY TRANSCRIPTIONAL REGULATOR"/>
    <property type="match status" value="1"/>
</dbReference>
<dbReference type="PANTHER" id="PTHR30363">
    <property type="entry name" value="HTH-TYPE TRANSCRIPTIONAL REGULATOR SRLR-RELATED"/>
    <property type="match status" value="1"/>
</dbReference>
<organism evidence="6 7">
    <name type="scientific">Vibrio mangrovi</name>
    <dbReference type="NCBI Taxonomy" id="474394"/>
    <lineage>
        <taxon>Bacteria</taxon>
        <taxon>Pseudomonadati</taxon>
        <taxon>Pseudomonadota</taxon>
        <taxon>Gammaproteobacteria</taxon>
        <taxon>Vibrionales</taxon>
        <taxon>Vibrionaceae</taxon>
        <taxon>Vibrio</taxon>
    </lineage>
</organism>
<evidence type="ECO:0000256" key="2">
    <source>
        <dbReference type="ARBA" id="ARBA00023125"/>
    </source>
</evidence>
<dbReference type="Proteomes" id="UP001283366">
    <property type="component" value="Unassembled WGS sequence"/>
</dbReference>
<dbReference type="Proteomes" id="UP000196125">
    <property type="component" value="Unassembled WGS sequence"/>
</dbReference>
<dbReference type="SMART" id="SM01134">
    <property type="entry name" value="DeoRC"/>
    <property type="match status" value="1"/>
</dbReference>
<dbReference type="OrthoDB" id="9816363at2"/>
<evidence type="ECO:0000256" key="1">
    <source>
        <dbReference type="ARBA" id="ARBA00023015"/>
    </source>
</evidence>
<dbReference type="PROSITE" id="PS00894">
    <property type="entry name" value="HTH_DEOR_1"/>
    <property type="match status" value="1"/>
</dbReference>
<dbReference type="EMBL" id="JAWRCO010000002">
    <property type="protein sequence ID" value="MDW6004759.1"/>
    <property type="molecule type" value="Genomic_DNA"/>
</dbReference>
<dbReference type="Pfam" id="PF08220">
    <property type="entry name" value="HTH_DeoR"/>
    <property type="match status" value="1"/>
</dbReference>
<dbReference type="GO" id="GO:0003700">
    <property type="term" value="F:DNA-binding transcription factor activity"/>
    <property type="evidence" value="ECO:0007669"/>
    <property type="project" value="InterPro"/>
</dbReference>
<evidence type="ECO:0000259" key="4">
    <source>
        <dbReference type="PROSITE" id="PS51000"/>
    </source>
</evidence>
<dbReference type="InterPro" id="IPR001034">
    <property type="entry name" value="DeoR_HTH"/>
</dbReference>
<dbReference type="Gene3D" id="3.40.50.1360">
    <property type="match status" value="1"/>
</dbReference>
<dbReference type="InterPro" id="IPR036390">
    <property type="entry name" value="WH_DNA-bd_sf"/>
</dbReference>
<evidence type="ECO:0000256" key="3">
    <source>
        <dbReference type="ARBA" id="ARBA00023163"/>
    </source>
</evidence>
<protein>
    <submittedName>
        <fullName evidence="5">DeoR/GlpR family DNA-binding transcription regulator</fullName>
    </submittedName>
    <submittedName>
        <fullName evidence="6">HTH-type transcriptional repressor GlcR</fullName>
    </submittedName>
</protein>
<reference evidence="6 7" key="1">
    <citation type="submission" date="2017-05" db="EMBL/GenBank/DDBJ databases">
        <authorList>
            <person name="Song R."/>
            <person name="Chenine A.L."/>
            <person name="Ruprecht R.M."/>
        </authorList>
    </citation>
    <scope>NUCLEOTIDE SEQUENCE [LARGE SCALE GENOMIC DNA]</scope>
    <source>
        <strain evidence="6 7">CECT 7927</strain>
    </source>
</reference>
<dbReference type="InterPro" id="IPR037171">
    <property type="entry name" value="NagB/RpiA_transferase-like"/>
</dbReference>
<dbReference type="GO" id="GO:0003677">
    <property type="term" value="F:DNA binding"/>
    <property type="evidence" value="ECO:0007669"/>
    <property type="project" value="UniProtKB-KW"/>
</dbReference>
<name>A0A1Y6IW46_9VIBR</name>
<dbReference type="InterPro" id="IPR036388">
    <property type="entry name" value="WH-like_DNA-bd_sf"/>
</dbReference>
<evidence type="ECO:0000313" key="5">
    <source>
        <dbReference type="EMBL" id="MDW6004759.1"/>
    </source>
</evidence>
<evidence type="ECO:0000313" key="7">
    <source>
        <dbReference type="Proteomes" id="UP000196125"/>
    </source>
</evidence>
<dbReference type="InterPro" id="IPR014036">
    <property type="entry name" value="DeoR-like_C"/>
</dbReference>
<dbReference type="EMBL" id="FXXI01000003">
    <property type="protein sequence ID" value="SMS01050.1"/>
    <property type="molecule type" value="Genomic_DNA"/>
</dbReference>
<gene>
    <name evidence="6" type="primary">glcR_1</name>
    <name evidence="5" type="ORF">SBX37_18025</name>
    <name evidence="6" type="ORF">VIM7927_02327</name>
</gene>
<dbReference type="InterPro" id="IPR050313">
    <property type="entry name" value="Carb_Metab_HTH_regulators"/>
</dbReference>
<dbReference type="SMART" id="SM00420">
    <property type="entry name" value="HTH_DEOR"/>
    <property type="match status" value="1"/>
</dbReference>
<keyword evidence="3" id="KW-0804">Transcription</keyword>
<keyword evidence="1" id="KW-0805">Transcription regulation</keyword>
<feature type="domain" description="HTH deoR-type" evidence="4">
    <location>
        <begin position="3"/>
        <end position="58"/>
    </location>
</feature>
<dbReference type="PRINTS" id="PR00037">
    <property type="entry name" value="HTHLACR"/>
</dbReference>
<dbReference type="AlphaFoldDB" id="A0A1Y6IW46"/>